<gene>
    <name evidence="1" type="ORF">K7472_08165</name>
</gene>
<sequence length="99" mass="10978">MKFPVDDTMLTAWSTLLGLTDQQRDDVLGEIEATLRRGYTLRPLAIRHLSFEQATADMDPDELALIFLETGLRRAGHPDAADAVLRRGLLAQLHAAHAD</sequence>
<proteinExistence type="predicted"/>
<comment type="caution">
    <text evidence="1">The sequence shown here is derived from an EMBL/GenBank/DDBJ whole genome shotgun (WGS) entry which is preliminary data.</text>
</comment>
<keyword evidence="2" id="KW-1185">Reference proteome</keyword>
<dbReference type="RefSeq" id="WP_222975588.1">
    <property type="nucleotide sequence ID" value="NZ_JAINVZ010000004.1"/>
</dbReference>
<evidence type="ECO:0000313" key="2">
    <source>
        <dbReference type="Proteomes" id="UP001198565"/>
    </source>
</evidence>
<reference evidence="1 2" key="1">
    <citation type="submission" date="2021-08" db="EMBL/GenBank/DDBJ databases">
        <title>Streptomyces sp. PTM05 isolated from lichen.</title>
        <authorList>
            <person name="Somphong A."/>
            <person name="Phongsopitanun W."/>
            <person name="Tanasupawat S."/>
        </authorList>
    </citation>
    <scope>NUCLEOTIDE SEQUENCE [LARGE SCALE GENOMIC DNA]</scope>
    <source>
        <strain evidence="1 2">Ptm05</strain>
    </source>
</reference>
<dbReference type="Proteomes" id="UP001198565">
    <property type="component" value="Unassembled WGS sequence"/>
</dbReference>
<organism evidence="1 2">
    <name type="scientific">Streptantibioticus parmotrematis</name>
    <dbReference type="NCBI Taxonomy" id="2873249"/>
    <lineage>
        <taxon>Bacteria</taxon>
        <taxon>Bacillati</taxon>
        <taxon>Actinomycetota</taxon>
        <taxon>Actinomycetes</taxon>
        <taxon>Kitasatosporales</taxon>
        <taxon>Streptomycetaceae</taxon>
        <taxon>Streptantibioticus</taxon>
    </lineage>
</organism>
<accession>A0ABS7QR18</accession>
<protein>
    <submittedName>
        <fullName evidence="1">Uncharacterized protein</fullName>
    </submittedName>
</protein>
<dbReference type="EMBL" id="JAINVZ010000004">
    <property type="protein sequence ID" value="MBY8884820.1"/>
    <property type="molecule type" value="Genomic_DNA"/>
</dbReference>
<name>A0ABS7QR18_9ACTN</name>
<evidence type="ECO:0000313" key="1">
    <source>
        <dbReference type="EMBL" id="MBY8884820.1"/>
    </source>
</evidence>